<dbReference type="RefSeq" id="WP_196836606.1">
    <property type="nucleotide sequence ID" value="NZ_JADOTZ010000001.1"/>
</dbReference>
<evidence type="ECO:0000313" key="3">
    <source>
        <dbReference type="Proteomes" id="UP000625033"/>
    </source>
</evidence>
<proteinExistence type="predicted"/>
<name>A0A931D855_9MICC</name>
<dbReference type="AlphaFoldDB" id="A0A931D855"/>
<dbReference type="Pfam" id="PF04964">
    <property type="entry name" value="Flp_Fap"/>
    <property type="match status" value="1"/>
</dbReference>
<evidence type="ECO:0000256" key="1">
    <source>
        <dbReference type="SAM" id="Phobius"/>
    </source>
</evidence>
<keyword evidence="1" id="KW-0472">Membrane</keyword>
<keyword evidence="1" id="KW-0812">Transmembrane</keyword>
<evidence type="ECO:0000313" key="2">
    <source>
        <dbReference type="EMBL" id="MBG6085420.1"/>
    </source>
</evidence>
<dbReference type="InterPro" id="IPR007047">
    <property type="entry name" value="Flp_Fap"/>
</dbReference>
<reference evidence="2" key="1">
    <citation type="submission" date="2020-11" db="EMBL/GenBank/DDBJ databases">
        <title>Sequencing the genomes of 1000 actinobacteria strains.</title>
        <authorList>
            <person name="Klenk H.-P."/>
        </authorList>
    </citation>
    <scope>NUCLEOTIDE SEQUENCE</scope>
    <source>
        <strain evidence="2">DSM 26152</strain>
    </source>
</reference>
<feature type="transmembrane region" description="Helical" evidence="1">
    <location>
        <begin position="28"/>
        <end position="49"/>
    </location>
</feature>
<organism evidence="2 3">
    <name type="scientific">Zhihengliuella flava</name>
    <dbReference type="NCBI Taxonomy" id="1285193"/>
    <lineage>
        <taxon>Bacteria</taxon>
        <taxon>Bacillati</taxon>
        <taxon>Actinomycetota</taxon>
        <taxon>Actinomycetes</taxon>
        <taxon>Micrococcales</taxon>
        <taxon>Micrococcaceae</taxon>
        <taxon>Zhihengliuella</taxon>
    </lineage>
</organism>
<keyword evidence="3" id="KW-1185">Reference proteome</keyword>
<dbReference type="Proteomes" id="UP000625033">
    <property type="component" value="Unassembled WGS sequence"/>
</dbReference>
<protein>
    <submittedName>
        <fullName evidence="2">Pilus assembly protein Flp/PilA</fullName>
    </submittedName>
</protein>
<accession>A0A931D855</accession>
<sequence length="69" mass="7359">MNTFLANIYLALETLGSRLRRDEKGATAVEYGLTIGIISLVVLIGAGVMTGALNELWIRIGAELDALVP</sequence>
<dbReference type="EMBL" id="JADOTZ010000001">
    <property type="protein sequence ID" value="MBG6085420.1"/>
    <property type="molecule type" value="Genomic_DNA"/>
</dbReference>
<keyword evidence="1" id="KW-1133">Transmembrane helix</keyword>
<gene>
    <name evidence="2" type="ORF">IW252_002187</name>
</gene>
<comment type="caution">
    <text evidence="2">The sequence shown here is derived from an EMBL/GenBank/DDBJ whole genome shotgun (WGS) entry which is preliminary data.</text>
</comment>